<sequence length="283" mass="30810">MNPTRAWEVLFAQEVPKNVDFDEAVTVLIGICEVDPSITLVPEVLDRAEEYLTDAPTFVTTNSTDPRAPHWTRHAESIGQTVGADPTTSTTTAPTTPEPTAPTTSLSASALISANVGGNAGPSLGGFGLTTPVRTARTDPDDPDPKPDRKARKRGRDREGGEDKEEGKKEPAPTSKPLILLSRDIPAITQRILAHETYVSYRTWIISTFGTLRAGTDPNKTRQLADTKRYLGTLLNSTEPLIPMISAHLLDLIKALETRRDINEPDWFTANFITGQYPPPTTA</sequence>
<evidence type="ECO:0000256" key="1">
    <source>
        <dbReference type="SAM" id="MobiDB-lite"/>
    </source>
</evidence>
<evidence type="ECO:0000313" key="2">
    <source>
        <dbReference type="EMBL" id="PJE77180.1"/>
    </source>
</evidence>
<feature type="region of interest" description="Disordered" evidence="1">
    <location>
        <begin position="77"/>
        <end position="104"/>
    </location>
</feature>
<reference evidence="3" key="1">
    <citation type="submission" date="2017-09" db="EMBL/GenBank/DDBJ databases">
        <title>Depth-based differentiation of microbial function through sediment-hosted aquifers and enrichment of novel symbionts in the deep terrestrial subsurface.</title>
        <authorList>
            <person name="Probst A.J."/>
            <person name="Ladd B."/>
            <person name="Jarett J.K."/>
            <person name="Geller-Mcgrath D.E."/>
            <person name="Sieber C.M.K."/>
            <person name="Emerson J.B."/>
            <person name="Anantharaman K."/>
            <person name="Thomas B.C."/>
            <person name="Malmstrom R."/>
            <person name="Stieglmeier M."/>
            <person name="Klingl A."/>
            <person name="Woyke T."/>
            <person name="Ryan C.M."/>
            <person name="Banfield J.F."/>
        </authorList>
    </citation>
    <scope>NUCLEOTIDE SEQUENCE [LARGE SCALE GENOMIC DNA]</scope>
</reference>
<comment type="caution">
    <text evidence="2">The sequence shown here is derived from an EMBL/GenBank/DDBJ whole genome shotgun (WGS) entry which is preliminary data.</text>
</comment>
<dbReference type="EMBL" id="PFEU01000006">
    <property type="protein sequence ID" value="PJE77180.1"/>
    <property type="molecule type" value="Genomic_DNA"/>
</dbReference>
<dbReference type="Proteomes" id="UP000231436">
    <property type="component" value="Unassembled WGS sequence"/>
</dbReference>
<feature type="compositionally biased region" description="Basic and acidic residues" evidence="1">
    <location>
        <begin position="156"/>
        <end position="171"/>
    </location>
</feature>
<accession>A0A2M8LIB0</accession>
<evidence type="ECO:0000313" key="3">
    <source>
        <dbReference type="Proteomes" id="UP000231436"/>
    </source>
</evidence>
<feature type="compositionally biased region" description="Low complexity" evidence="1">
    <location>
        <begin position="86"/>
        <end position="95"/>
    </location>
</feature>
<feature type="region of interest" description="Disordered" evidence="1">
    <location>
        <begin position="121"/>
        <end position="178"/>
    </location>
</feature>
<protein>
    <submittedName>
        <fullName evidence="2">Uncharacterized protein</fullName>
    </submittedName>
</protein>
<dbReference type="AlphaFoldDB" id="A0A2M8LIB0"/>
<proteinExistence type="predicted"/>
<gene>
    <name evidence="2" type="ORF">COV05_01035</name>
</gene>
<feature type="compositionally biased region" description="Basic and acidic residues" evidence="1">
    <location>
        <begin position="136"/>
        <end position="148"/>
    </location>
</feature>
<organism evidence="2 3">
    <name type="scientific">Candidatus Uhrbacteria bacterium CG10_big_fil_rev_8_21_14_0_10_48_16</name>
    <dbReference type="NCBI Taxonomy" id="1975038"/>
    <lineage>
        <taxon>Bacteria</taxon>
        <taxon>Candidatus Uhriibacteriota</taxon>
    </lineage>
</organism>
<name>A0A2M8LIB0_9BACT</name>